<dbReference type="EMBL" id="UINC01025910">
    <property type="protein sequence ID" value="SVB02390.1"/>
    <property type="molecule type" value="Genomic_DNA"/>
</dbReference>
<reference evidence="3" key="1">
    <citation type="submission" date="2018-05" db="EMBL/GenBank/DDBJ databases">
        <authorList>
            <person name="Lanie J.A."/>
            <person name="Ng W.-L."/>
            <person name="Kazmierczak K.M."/>
            <person name="Andrzejewski T.M."/>
            <person name="Davidsen T.M."/>
            <person name="Wayne K.J."/>
            <person name="Tettelin H."/>
            <person name="Glass J.I."/>
            <person name="Rusch D."/>
            <person name="Podicherti R."/>
            <person name="Tsui H.-C.T."/>
            <person name="Winkler M.E."/>
        </authorList>
    </citation>
    <scope>NUCLEOTIDE SEQUENCE</scope>
</reference>
<dbReference type="GO" id="GO:0046872">
    <property type="term" value="F:metal ion binding"/>
    <property type="evidence" value="ECO:0007669"/>
    <property type="project" value="UniProtKB-KW"/>
</dbReference>
<dbReference type="InterPro" id="IPR051785">
    <property type="entry name" value="MMCE/EMCE_epimerase"/>
</dbReference>
<protein>
    <recommendedName>
        <fullName evidence="2">VOC domain-containing protein</fullName>
    </recommendedName>
</protein>
<dbReference type="SUPFAM" id="SSF54593">
    <property type="entry name" value="Glyoxalase/Bleomycin resistance protein/Dihydroxybiphenyl dioxygenase"/>
    <property type="match status" value="1"/>
</dbReference>
<feature type="non-terminal residue" evidence="3">
    <location>
        <position position="115"/>
    </location>
</feature>
<dbReference type="InterPro" id="IPR004360">
    <property type="entry name" value="Glyas_Fos-R_dOase_dom"/>
</dbReference>
<dbReference type="InterPro" id="IPR018146">
    <property type="entry name" value="Glyoxalase_1_CS"/>
</dbReference>
<dbReference type="AlphaFoldDB" id="A0A382ALH0"/>
<accession>A0A382ALH0</accession>
<gene>
    <name evidence="3" type="ORF">METZ01_LOCUS155244</name>
</gene>
<proteinExistence type="predicted"/>
<dbReference type="GO" id="GO:0004493">
    <property type="term" value="F:methylmalonyl-CoA epimerase activity"/>
    <property type="evidence" value="ECO:0007669"/>
    <property type="project" value="TreeGrafter"/>
</dbReference>
<evidence type="ECO:0000313" key="3">
    <source>
        <dbReference type="EMBL" id="SVB02390.1"/>
    </source>
</evidence>
<dbReference type="PROSITE" id="PS51819">
    <property type="entry name" value="VOC"/>
    <property type="match status" value="1"/>
</dbReference>
<dbReference type="GO" id="GO:0046491">
    <property type="term" value="P:L-methylmalonyl-CoA metabolic process"/>
    <property type="evidence" value="ECO:0007669"/>
    <property type="project" value="TreeGrafter"/>
</dbReference>
<dbReference type="Pfam" id="PF00903">
    <property type="entry name" value="Glyoxalase"/>
    <property type="match status" value="1"/>
</dbReference>
<dbReference type="Gene3D" id="3.10.180.10">
    <property type="entry name" value="2,3-Dihydroxybiphenyl 1,2-Dioxygenase, domain 1"/>
    <property type="match status" value="1"/>
</dbReference>
<dbReference type="InterPro" id="IPR037523">
    <property type="entry name" value="VOC_core"/>
</dbReference>
<evidence type="ECO:0000256" key="1">
    <source>
        <dbReference type="ARBA" id="ARBA00022723"/>
    </source>
</evidence>
<feature type="domain" description="VOC" evidence="2">
    <location>
        <begin position="5"/>
        <end position="115"/>
    </location>
</feature>
<name>A0A382ALH0_9ZZZZ</name>
<keyword evidence="1" id="KW-0479">Metal-binding</keyword>
<dbReference type="InterPro" id="IPR029068">
    <property type="entry name" value="Glyas_Bleomycin-R_OHBP_Dase"/>
</dbReference>
<evidence type="ECO:0000259" key="2">
    <source>
        <dbReference type="PROSITE" id="PS51819"/>
    </source>
</evidence>
<dbReference type="PANTHER" id="PTHR43048">
    <property type="entry name" value="METHYLMALONYL-COA EPIMERASE"/>
    <property type="match status" value="1"/>
</dbReference>
<sequence>MDATGVSHIAVCVRDLDKSLAFYRDILGMHVSFDEVQDTTTGGLPHIYKHARQTRRTVHVRYGEGRTAPSLVLTSHPGENPDGDPIKLDQIGISHLSFTVGDVKALAAELQAKGV</sequence>
<organism evidence="3">
    <name type="scientific">marine metagenome</name>
    <dbReference type="NCBI Taxonomy" id="408172"/>
    <lineage>
        <taxon>unclassified sequences</taxon>
        <taxon>metagenomes</taxon>
        <taxon>ecological metagenomes</taxon>
    </lineage>
</organism>
<dbReference type="GO" id="GO:0004462">
    <property type="term" value="F:lactoylglutathione lyase activity"/>
    <property type="evidence" value="ECO:0007669"/>
    <property type="project" value="InterPro"/>
</dbReference>
<dbReference type="PANTHER" id="PTHR43048:SF3">
    <property type="entry name" value="METHYLMALONYL-COA EPIMERASE, MITOCHONDRIAL"/>
    <property type="match status" value="1"/>
</dbReference>
<dbReference type="PROSITE" id="PS00934">
    <property type="entry name" value="GLYOXALASE_I_1"/>
    <property type="match status" value="1"/>
</dbReference>